<dbReference type="CDD" id="cd24036">
    <property type="entry name" value="ASKHA_NBD_BcrAD_BadFG_HgdC_HadI"/>
    <property type="match status" value="1"/>
</dbReference>
<feature type="domain" description="ATPase BadF/BadG/BcrA/BcrD type" evidence="5">
    <location>
        <begin position="40"/>
        <end position="244"/>
    </location>
</feature>
<evidence type="ECO:0000256" key="1">
    <source>
        <dbReference type="ARBA" id="ARBA00001966"/>
    </source>
</evidence>
<reference evidence="6 7" key="1">
    <citation type="journal article" date="2015" name="Microbiome">
        <title>Genomic resolution of linkages in carbon, nitrogen, and sulfur cycling among widespread estuary sediment bacteria.</title>
        <authorList>
            <person name="Baker B.J."/>
            <person name="Lazar C.S."/>
            <person name="Teske A.P."/>
            <person name="Dick G.J."/>
        </authorList>
    </citation>
    <scope>NUCLEOTIDE SEQUENCE [LARGE SCALE GENOMIC DNA]</scope>
    <source>
        <strain evidence="6">SM23_42</strain>
    </source>
</reference>
<sequence length="253" mass="27075">MRNAGLDVGSRTIKVAILDDSTLSDYAIIDTGIDPLMNCRKILDEQTYDTLVATGYGRYLAQAHLDCPVITEIKAYAAGADFIFPGCRTVLDIGGQDSKVIKVNLGKVEDFEMNDRCAAGTGKFLEVMATTLGYTIDEFGTEALKTSSAASINSMCTVFSESEVVSLIARGENPQSIARGVHQSIVNRIISLMGRVGFEEPIVFGGGVAKNKCMVFLLQKRLGAQTHVSKEPQIVGAVGAALAATKSKKEVRT</sequence>
<dbReference type="Gene3D" id="3.30.420.40">
    <property type="match status" value="2"/>
</dbReference>
<dbReference type="InterPro" id="IPR051805">
    <property type="entry name" value="Dehydratase_Activator_Redct"/>
</dbReference>
<dbReference type="STRING" id="1703779.AMJ83_00550"/>
<dbReference type="InterPro" id="IPR002731">
    <property type="entry name" value="ATPase_BadF"/>
</dbReference>
<keyword evidence="3" id="KW-0408">Iron</keyword>
<evidence type="ECO:0000256" key="2">
    <source>
        <dbReference type="ARBA" id="ARBA00022723"/>
    </source>
</evidence>
<dbReference type="GO" id="GO:0046872">
    <property type="term" value="F:metal ion binding"/>
    <property type="evidence" value="ECO:0007669"/>
    <property type="project" value="UniProtKB-KW"/>
</dbReference>
<dbReference type="Proteomes" id="UP000051373">
    <property type="component" value="Unassembled WGS sequence"/>
</dbReference>
<proteinExistence type="predicted"/>
<dbReference type="NCBIfam" id="TIGR00241">
    <property type="entry name" value="CoA_E_activ"/>
    <property type="match status" value="1"/>
</dbReference>
<evidence type="ECO:0000259" key="5">
    <source>
        <dbReference type="Pfam" id="PF01869"/>
    </source>
</evidence>
<organism evidence="6 7">
    <name type="scientific">candidate division WOR_3 bacterium SM23_42</name>
    <dbReference type="NCBI Taxonomy" id="1703779"/>
    <lineage>
        <taxon>Bacteria</taxon>
        <taxon>Bacteria division WOR-3</taxon>
    </lineage>
</organism>
<dbReference type="AlphaFoldDB" id="A0A0S8FYL0"/>
<accession>A0A0S8FYL0</accession>
<dbReference type="PANTHER" id="PTHR32329:SF8">
    <property type="entry name" value="ACTIVATOR OF (R)-2-HYDROXYGLUTARYL-COA DEHYDRATASE"/>
    <property type="match status" value="1"/>
</dbReference>
<keyword evidence="2" id="KW-0479">Metal-binding</keyword>
<evidence type="ECO:0000313" key="6">
    <source>
        <dbReference type="EMBL" id="KPK64717.1"/>
    </source>
</evidence>
<comment type="cofactor">
    <cofactor evidence="1">
        <name>[4Fe-4S] cluster</name>
        <dbReference type="ChEBI" id="CHEBI:49883"/>
    </cofactor>
</comment>
<comment type="caution">
    <text evidence="6">The sequence shown here is derived from an EMBL/GenBank/DDBJ whole genome shotgun (WGS) entry which is preliminary data.</text>
</comment>
<dbReference type="PANTHER" id="PTHR32329">
    <property type="entry name" value="BIFUNCTIONAL PROTEIN [INCLUDES 2-HYDROXYACYL-COA DEHYDRATASE (N-TER) AND ITS ACTIVATOR DOMAIN (C_TERM)-RELATED"/>
    <property type="match status" value="1"/>
</dbReference>
<dbReference type="EMBL" id="LJUJ01000001">
    <property type="protein sequence ID" value="KPK64717.1"/>
    <property type="molecule type" value="Genomic_DNA"/>
</dbReference>
<evidence type="ECO:0000313" key="7">
    <source>
        <dbReference type="Proteomes" id="UP000051373"/>
    </source>
</evidence>
<dbReference type="Pfam" id="PF01869">
    <property type="entry name" value="BcrAD_BadFG"/>
    <property type="match status" value="1"/>
</dbReference>
<name>A0A0S8FYL0_UNCW3</name>
<dbReference type="InterPro" id="IPR008275">
    <property type="entry name" value="CoA_E_activase_dom"/>
</dbReference>
<keyword evidence="4" id="KW-0411">Iron-sulfur</keyword>
<dbReference type="InterPro" id="IPR043129">
    <property type="entry name" value="ATPase_NBD"/>
</dbReference>
<dbReference type="SUPFAM" id="SSF53067">
    <property type="entry name" value="Actin-like ATPase domain"/>
    <property type="match status" value="1"/>
</dbReference>
<dbReference type="GO" id="GO:0051536">
    <property type="term" value="F:iron-sulfur cluster binding"/>
    <property type="evidence" value="ECO:0007669"/>
    <property type="project" value="UniProtKB-KW"/>
</dbReference>
<protein>
    <submittedName>
        <fullName evidence="6">3-hydroxyacyl-ACP dehydratase</fullName>
    </submittedName>
</protein>
<evidence type="ECO:0000256" key="4">
    <source>
        <dbReference type="ARBA" id="ARBA00023014"/>
    </source>
</evidence>
<gene>
    <name evidence="6" type="ORF">AMJ83_00550</name>
</gene>
<evidence type="ECO:0000256" key="3">
    <source>
        <dbReference type="ARBA" id="ARBA00023004"/>
    </source>
</evidence>
<dbReference type="PATRIC" id="fig|1703779.3.peg.187"/>